<keyword evidence="1" id="KW-0812">Transmembrane</keyword>
<evidence type="ECO:0008006" key="6">
    <source>
        <dbReference type="Google" id="ProtNLM"/>
    </source>
</evidence>
<dbReference type="AlphaFoldDB" id="A0ABD3N4S1"/>
<keyword evidence="1" id="KW-0472">Membrane</keyword>
<keyword evidence="2" id="KW-0732">Signal</keyword>
<evidence type="ECO:0000313" key="3">
    <source>
        <dbReference type="EMBL" id="KAL3771070.1"/>
    </source>
</evidence>
<proteinExistence type="predicted"/>
<reference evidence="3 5" key="1">
    <citation type="submission" date="2024-10" db="EMBL/GenBank/DDBJ databases">
        <title>Updated reference genomes for cyclostephanoid diatoms.</title>
        <authorList>
            <person name="Roberts W.R."/>
            <person name="Alverson A.J."/>
        </authorList>
    </citation>
    <scope>NUCLEOTIDE SEQUENCE [LARGE SCALE GENOMIC DNA]</scope>
    <source>
        <strain evidence="3 5">AJA232-27</strain>
    </source>
</reference>
<gene>
    <name evidence="4" type="ORF">ACHAWU_005169</name>
    <name evidence="3" type="ORF">ACHAWU_006447</name>
</gene>
<keyword evidence="5" id="KW-1185">Reference proteome</keyword>
<dbReference type="Proteomes" id="UP001530293">
    <property type="component" value="Unassembled WGS sequence"/>
</dbReference>
<sequence length="138" mass="13777">MMPSSSSRTTSLVLIVVGFFVASLLPSSLAFVVPPSAVSSASSLQHVVSPLQALPVDLITLAESTTRSVSSSIVPSSASSSDMLVSLATLDPTTLLSDVLGGLLGSSAILAVPIIAALTIVAVIAALIVGYANPADED</sequence>
<evidence type="ECO:0000313" key="5">
    <source>
        <dbReference type="Proteomes" id="UP001530293"/>
    </source>
</evidence>
<feature type="transmembrane region" description="Helical" evidence="1">
    <location>
        <begin position="108"/>
        <end position="132"/>
    </location>
</feature>
<name>A0ABD3N4S1_9STRA</name>
<comment type="caution">
    <text evidence="3">The sequence shown here is derived from an EMBL/GenBank/DDBJ whole genome shotgun (WGS) entry which is preliminary data.</text>
</comment>
<dbReference type="EMBL" id="JALLBG020000027">
    <property type="protein sequence ID" value="KAL3771265.1"/>
    <property type="molecule type" value="Genomic_DNA"/>
</dbReference>
<feature type="signal peptide" evidence="2">
    <location>
        <begin position="1"/>
        <end position="30"/>
    </location>
</feature>
<evidence type="ECO:0000313" key="4">
    <source>
        <dbReference type="EMBL" id="KAL3771265.1"/>
    </source>
</evidence>
<dbReference type="EMBL" id="JALLBG020000031">
    <property type="protein sequence ID" value="KAL3771070.1"/>
    <property type="molecule type" value="Genomic_DNA"/>
</dbReference>
<keyword evidence="1" id="KW-1133">Transmembrane helix</keyword>
<accession>A0ABD3N4S1</accession>
<organism evidence="3 5">
    <name type="scientific">Discostella pseudostelligera</name>
    <dbReference type="NCBI Taxonomy" id="259834"/>
    <lineage>
        <taxon>Eukaryota</taxon>
        <taxon>Sar</taxon>
        <taxon>Stramenopiles</taxon>
        <taxon>Ochrophyta</taxon>
        <taxon>Bacillariophyta</taxon>
        <taxon>Coscinodiscophyceae</taxon>
        <taxon>Thalassiosirophycidae</taxon>
        <taxon>Stephanodiscales</taxon>
        <taxon>Stephanodiscaceae</taxon>
        <taxon>Discostella</taxon>
    </lineage>
</organism>
<evidence type="ECO:0000256" key="1">
    <source>
        <dbReference type="SAM" id="Phobius"/>
    </source>
</evidence>
<feature type="chain" id="PRO_5044724929" description="Transmembrane protein" evidence="2">
    <location>
        <begin position="31"/>
        <end position="138"/>
    </location>
</feature>
<protein>
    <recommendedName>
        <fullName evidence="6">Transmembrane protein</fullName>
    </recommendedName>
</protein>
<evidence type="ECO:0000256" key="2">
    <source>
        <dbReference type="SAM" id="SignalP"/>
    </source>
</evidence>